<dbReference type="SUPFAM" id="SSF53335">
    <property type="entry name" value="S-adenosyl-L-methionine-dependent methyltransferases"/>
    <property type="match status" value="1"/>
</dbReference>
<keyword evidence="6" id="KW-1185">Reference proteome</keyword>
<dbReference type="Pfam" id="PF01555">
    <property type="entry name" value="N6_N4_Mtase"/>
    <property type="match status" value="1"/>
</dbReference>
<dbReference type="InterPro" id="IPR002941">
    <property type="entry name" value="DNA_methylase_N4/N6"/>
</dbReference>
<evidence type="ECO:0000256" key="2">
    <source>
        <dbReference type="ARBA" id="ARBA00022679"/>
    </source>
</evidence>
<organism evidence="5 6">
    <name type="scientific">Parasutterella muris</name>
    <dbReference type="NCBI Taxonomy" id="2565572"/>
    <lineage>
        <taxon>Bacteria</taxon>
        <taxon>Pseudomonadati</taxon>
        <taxon>Pseudomonadota</taxon>
        <taxon>Betaproteobacteria</taxon>
        <taxon>Burkholderiales</taxon>
        <taxon>Sutterellaceae</taxon>
        <taxon>Parasutterella</taxon>
    </lineage>
</organism>
<dbReference type="InterPro" id="IPR001091">
    <property type="entry name" value="RM_Methyltransferase"/>
</dbReference>
<dbReference type="Proteomes" id="UP000472580">
    <property type="component" value="Unassembled WGS sequence"/>
</dbReference>
<dbReference type="EMBL" id="WSRP01000015">
    <property type="protein sequence ID" value="MVX56762.1"/>
    <property type="molecule type" value="Genomic_DNA"/>
</dbReference>
<dbReference type="GO" id="GO:0032259">
    <property type="term" value="P:methylation"/>
    <property type="evidence" value="ECO:0007669"/>
    <property type="project" value="UniProtKB-KW"/>
</dbReference>
<proteinExistence type="inferred from homology"/>
<keyword evidence="1 5" id="KW-0489">Methyltransferase</keyword>
<dbReference type="InterPro" id="IPR029063">
    <property type="entry name" value="SAM-dependent_MTases_sf"/>
</dbReference>
<dbReference type="GO" id="GO:0003677">
    <property type="term" value="F:DNA binding"/>
    <property type="evidence" value="ECO:0007669"/>
    <property type="project" value="InterPro"/>
</dbReference>
<evidence type="ECO:0000313" key="5">
    <source>
        <dbReference type="EMBL" id="MVX56762.1"/>
    </source>
</evidence>
<comment type="similarity">
    <text evidence="3">Belongs to the N(4)/N(6)-methyltransferase family.</text>
</comment>
<evidence type="ECO:0000259" key="4">
    <source>
        <dbReference type="Pfam" id="PF01555"/>
    </source>
</evidence>
<evidence type="ECO:0000256" key="1">
    <source>
        <dbReference type="ARBA" id="ARBA00022603"/>
    </source>
</evidence>
<feature type="domain" description="DNA methylase N-4/N-6" evidence="4">
    <location>
        <begin position="35"/>
        <end position="280"/>
    </location>
</feature>
<comment type="caution">
    <text evidence="5">The sequence shown here is derived from an EMBL/GenBank/DDBJ whole genome shotgun (WGS) entry which is preliminary data.</text>
</comment>
<reference evidence="5 6" key="1">
    <citation type="submission" date="2019-12" db="EMBL/GenBank/DDBJ databases">
        <title>Microbes associate with the intestines of laboratory mice.</title>
        <authorList>
            <person name="Navarre W."/>
            <person name="Wong E."/>
        </authorList>
    </citation>
    <scope>NUCLEOTIDE SEQUENCE [LARGE SCALE GENOMIC DNA]</scope>
    <source>
        <strain evidence="5 6">NM82_D38</strain>
    </source>
</reference>
<dbReference type="AlphaFoldDB" id="A0A6L6YIS9"/>
<dbReference type="Gene3D" id="3.40.50.150">
    <property type="entry name" value="Vaccinia Virus protein VP39"/>
    <property type="match status" value="1"/>
</dbReference>
<evidence type="ECO:0000313" key="6">
    <source>
        <dbReference type="Proteomes" id="UP000472580"/>
    </source>
</evidence>
<protein>
    <recommendedName>
        <fullName evidence="3">Methyltransferase</fullName>
        <ecNumber evidence="3">2.1.1.-</ecNumber>
    </recommendedName>
</protein>
<dbReference type="GO" id="GO:0008170">
    <property type="term" value="F:N-methyltransferase activity"/>
    <property type="evidence" value="ECO:0007669"/>
    <property type="project" value="InterPro"/>
</dbReference>
<accession>A0A6L6YIS9</accession>
<keyword evidence="2 5" id="KW-0808">Transferase</keyword>
<dbReference type="RefSeq" id="WP_160335192.1">
    <property type="nucleotide sequence ID" value="NZ_WSRP01000015.1"/>
</dbReference>
<dbReference type="EC" id="2.1.1.-" evidence="3"/>
<sequence length="299" mass="34118">MTNKINVIEQASGNGWEVYNGDSCEIVKGIPDNSIHHIVYSPPFESLYTYSNSERDLGNSKNSEEFFKHFSFLAADLYRILMPGRIMAFHCMDLPMSKQRDGIIGLRDFSGQLIRMFEEVGFVLHCPRITIRKDPVTAMQRTKAIGLLYKQLKKDSCLSRMGVPDYLIVMRKPGDNPEAVSHLPEDFPVSQWQRWAECVWHDINPSNTLQRLSARDSDDERHICPLQLDVIERSITMWSNPGDVVFTPFLGIGSEAYQAVKMGRKAIGIELKKSYFAQAVKNMRMAEMEYAAQQNDLGI</sequence>
<gene>
    <name evidence="5" type="ORF">E5987_06005</name>
</gene>
<evidence type="ECO:0000256" key="3">
    <source>
        <dbReference type="RuleBase" id="RU362026"/>
    </source>
</evidence>
<name>A0A6L6YIS9_9BURK</name>
<dbReference type="PRINTS" id="PR00508">
    <property type="entry name" value="S21N4MTFRASE"/>
</dbReference>
<dbReference type="OrthoDB" id="9816288at2"/>